<accession>K6VPE5</accession>
<dbReference type="STRING" id="100225.SAMN05421595_2861"/>
<dbReference type="AlphaFoldDB" id="K6VPE5"/>
<name>K6VPE5_9MICO</name>
<dbReference type="Proteomes" id="UP000008495">
    <property type="component" value="Unassembled WGS sequence"/>
</dbReference>
<sequence>AVEGWKGARQAAALLEKNVVKLEGMVNRVLRGLVESHAAYAQAEAQGRAGLARVGVDAQTKQSFEWKEKDSL</sequence>
<comment type="caution">
    <text evidence="1">The sequence shown here is derived from an EMBL/GenBank/DDBJ whole genome shotgun (WGS) entry which is preliminary data.</text>
</comment>
<gene>
    <name evidence="1" type="ORF">AUCHE_14_00020</name>
</gene>
<proteinExistence type="predicted"/>
<protein>
    <submittedName>
        <fullName evidence="1">Uncharacterized protein</fullName>
    </submittedName>
</protein>
<organism evidence="1 2">
    <name type="scientific">Austwickia chelonae NBRC 105200</name>
    <dbReference type="NCBI Taxonomy" id="1184607"/>
    <lineage>
        <taxon>Bacteria</taxon>
        <taxon>Bacillati</taxon>
        <taxon>Actinomycetota</taxon>
        <taxon>Actinomycetes</taxon>
        <taxon>Micrococcales</taxon>
        <taxon>Dermatophilaceae</taxon>
        <taxon>Austwickia</taxon>
    </lineage>
</organism>
<evidence type="ECO:0000313" key="1">
    <source>
        <dbReference type="EMBL" id="GAB78584.1"/>
    </source>
</evidence>
<evidence type="ECO:0000313" key="2">
    <source>
        <dbReference type="Proteomes" id="UP000008495"/>
    </source>
</evidence>
<dbReference type="RefSeq" id="WP_006503340.1">
    <property type="nucleotide sequence ID" value="NZ_BAGZ01000014.1"/>
</dbReference>
<feature type="non-terminal residue" evidence="1">
    <location>
        <position position="1"/>
    </location>
</feature>
<dbReference type="EMBL" id="BAGZ01000014">
    <property type="protein sequence ID" value="GAB78584.1"/>
    <property type="molecule type" value="Genomic_DNA"/>
</dbReference>
<reference evidence="1 2" key="1">
    <citation type="submission" date="2012-08" db="EMBL/GenBank/DDBJ databases">
        <title>Whole genome shotgun sequence of Austwickia chelonae NBRC 105200.</title>
        <authorList>
            <person name="Yoshida I."/>
            <person name="Hosoyama A."/>
            <person name="Tsuchikane K."/>
            <person name="Katsumata H."/>
            <person name="Ando Y."/>
            <person name="Ohji S."/>
            <person name="Hamada M."/>
            <person name="Tamura T."/>
            <person name="Yamazoe A."/>
            <person name="Yamazaki S."/>
            <person name="Fujita N."/>
        </authorList>
    </citation>
    <scope>NUCLEOTIDE SEQUENCE [LARGE SCALE GENOMIC DNA]</scope>
    <source>
        <strain evidence="1 2">NBRC 105200</strain>
    </source>
</reference>
<keyword evidence="2" id="KW-1185">Reference proteome</keyword>